<dbReference type="Gene3D" id="3.40.50.1820">
    <property type="entry name" value="alpha/beta hydrolase"/>
    <property type="match status" value="1"/>
</dbReference>
<comment type="similarity">
    <text evidence="1">Belongs to the thioesterase family.</text>
</comment>
<dbReference type="PANTHER" id="PTHR11487:SF0">
    <property type="entry name" value="S-ACYL FATTY ACID SYNTHASE THIOESTERASE, MEDIUM CHAIN"/>
    <property type="match status" value="1"/>
</dbReference>
<protein>
    <submittedName>
        <fullName evidence="3">Thioesterase II family protein</fullName>
    </submittedName>
</protein>
<dbReference type="SUPFAM" id="SSF53474">
    <property type="entry name" value="alpha/beta-Hydrolases"/>
    <property type="match status" value="1"/>
</dbReference>
<accession>A0AB39RKQ4</accession>
<dbReference type="Pfam" id="PF00975">
    <property type="entry name" value="Thioesterase"/>
    <property type="match status" value="1"/>
</dbReference>
<evidence type="ECO:0000259" key="2">
    <source>
        <dbReference type="Pfam" id="PF00975"/>
    </source>
</evidence>
<name>A0AB39RKQ4_9ACTN</name>
<reference evidence="3" key="1">
    <citation type="submission" date="2024-07" db="EMBL/GenBank/DDBJ databases">
        <authorList>
            <person name="Yu S.T."/>
        </authorList>
    </citation>
    <scope>NUCLEOTIDE SEQUENCE</scope>
    <source>
        <strain evidence="3">R41</strain>
    </source>
</reference>
<dbReference type="PANTHER" id="PTHR11487">
    <property type="entry name" value="THIOESTERASE"/>
    <property type="match status" value="1"/>
</dbReference>
<proteinExistence type="inferred from homology"/>
<dbReference type="GO" id="GO:0008610">
    <property type="term" value="P:lipid biosynthetic process"/>
    <property type="evidence" value="ECO:0007669"/>
    <property type="project" value="TreeGrafter"/>
</dbReference>
<organism evidence="3">
    <name type="scientific">Streptomyces sp. R41</name>
    <dbReference type="NCBI Taxonomy" id="3238632"/>
    <lineage>
        <taxon>Bacteria</taxon>
        <taxon>Bacillati</taxon>
        <taxon>Actinomycetota</taxon>
        <taxon>Actinomycetes</taxon>
        <taxon>Kitasatosporales</taxon>
        <taxon>Streptomycetaceae</taxon>
        <taxon>Streptomyces</taxon>
    </lineage>
</organism>
<dbReference type="InterPro" id="IPR012223">
    <property type="entry name" value="TEII"/>
</dbReference>
<sequence length="256" mass="28634">MNTATTTGSSSYDTWFRRYWPRPGARRRIVLFPHGGGSASFYRTLAKRVLATAEPLIVQYPGREDRLAEPHITDMAELAMRISDAILPALDRDVVLFGHSMGAAVAHEVALRLETVHGVRPAMLCASGRPAPRHHKPGSKHLDDETLWDELSRLGATPSLLLGNPQVRRVVLPTLRADYRLVERYRPRLDAVLSCPVAACVGDRDPEVTPEESEAWAEMSRSGFSFRLFEGDHFYFRGQEDDLATWLLTTADREAA</sequence>
<dbReference type="AlphaFoldDB" id="A0AB39RKQ4"/>
<dbReference type="EMBL" id="CP163443">
    <property type="protein sequence ID" value="XDQ56727.1"/>
    <property type="molecule type" value="Genomic_DNA"/>
</dbReference>
<dbReference type="RefSeq" id="WP_369249799.1">
    <property type="nucleotide sequence ID" value="NZ_CP163443.1"/>
</dbReference>
<dbReference type="InterPro" id="IPR029058">
    <property type="entry name" value="AB_hydrolase_fold"/>
</dbReference>
<feature type="domain" description="Thioesterase" evidence="2">
    <location>
        <begin position="28"/>
        <end position="240"/>
    </location>
</feature>
<dbReference type="InterPro" id="IPR001031">
    <property type="entry name" value="Thioesterase"/>
</dbReference>
<evidence type="ECO:0000313" key="3">
    <source>
        <dbReference type="EMBL" id="XDQ56727.1"/>
    </source>
</evidence>
<gene>
    <name evidence="3" type="ORF">AB5J53_36150</name>
</gene>
<evidence type="ECO:0000256" key="1">
    <source>
        <dbReference type="ARBA" id="ARBA00007169"/>
    </source>
</evidence>